<accession>A0A0M3JCU2</accession>
<sequence length="93" mass="10973">LQFRGTKWTYTQRFVALIRAAEGGDMLRPELFDRALEVHKYLSESFSVVVDGRAYHHSDLCKQYCDVNKALYVLKVNIIAFFSLSSYYRRKRD</sequence>
<protein>
    <submittedName>
        <fullName evidence="1">DDE_Tnp_IS1595 domain-containing protein</fullName>
    </submittedName>
</protein>
<organism evidence="1">
    <name type="scientific">Anisakis simplex</name>
    <name type="common">Herring worm</name>
    <dbReference type="NCBI Taxonomy" id="6269"/>
    <lineage>
        <taxon>Eukaryota</taxon>
        <taxon>Metazoa</taxon>
        <taxon>Ecdysozoa</taxon>
        <taxon>Nematoda</taxon>
        <taxon>Chromadorea</taxon>
        <taxon>Rhabditida</taxon>
        <taxon>Spirurina</taxon>
        <taxon>Ascaridomorpha</taxon>
        <taxon>Ascaridoidea</taxon>
        <taxon>Anisakidae</taxon>
        <taxon>Anisakis</taxon>
        <taxon>Anisakis simplex complex</taxon>
    </lineage>
</organism>
<evidence type="ECO:0000313" key="1">
    <source>
        <dbReference type="WBParaSite" id="ASIM_0000542501-mRNA-1"/>
    </source>
</evidence>
<dbReference type="AlphaFoldDB" id="A0A0M3JCU2"/>
<reference evidence="1" key="1">
    <citation type="submission" date="2017-02" db="UniProtKB">
        <authorList>
            <consortium name="WormBaseParasite"/>
        </authorList>
    </citation>
    <scope>IDENTIFICATION</scope>
</reference>
<dbReference type="WBParaSite" id="ASIM_0000542501-mRNA-1">
    <property type="protein sequence ID" value="ASIM_0000542501-mRNA-1"/>
    <property type="gene ID" value="ASIM_0000542501"/>
</dbReference>
<proteinExistence type="predicted"/>
<name>A0A0M3JCU2_ANISI</name>